<comment type="similarity">
    <text evidence="2 12">Belongs to the RNA methyltransferase RsmE family.</text>
</comment>
<dbReference type="NCBIfam" id="TIGR00046">
    <property type="entry name" value="RsmE family RNA methyltransferase"/>
    <property type="match status" value="1"/>
</dbReference>
<dbReference type="InterPro" id="IPR029028">
    <property type="entry name" value="Alpha/beta_knot_MTases"/>
</dbReference>
<keyword evidence="5 12" id="KW-0963">Cytoplasm</keyword>
<dbReference type="InterPro" id="IPR046886">
    <property type="entry name" value="RsmE_MTase_dom"/>
</dbReference>
<dbReference type="PIRSF" id="PIRSF015601">
    <property type="entry name" value="MTase_slr0722"/>
    <property type="match status" value="1"/>
</dbReference>
<evidence type="ECO:0000313" key="15">
    <source>
        <dbReference type="EMBL" id="WPY00226.1"/>
    </source>
</evidence>
<evidence type="ECO:0000256" key="4">
    <source>
        <dbReference type="ARBA" id="ARBA00013673"/>
    </source>
</evidence>
<dbReference type="RefSeq" id="WP_323738316.1">
    <property type="nucleotide sequence ID" value="NZ_CP112932.1"/>
</dbReference>
<dbReference type="EMBL" id="CP112932">
    <property type="protein sequence ID" value="WPY00226.1"/>
    <property type="molecule type" value="Genomic_DNA"/>
</dbReference>
<dbReference type="InterPro" id="IPR015947">
    <property type="entry name" value="PUA-like_sf"/>
</dbReference>
<evidence type="ECO:0000256" key="10">
    <source>
        <dbReference type="ARBA" id="ARBA00025699"/>
    </source>
</evidence>
<evidence type="ECO:0000256" key="5">
    <source>
        <dbReference type="ARBA" id="ARBA00022490"/>
    </source>
</evidence>
<sequence length="247" mass="28152">MAFYHLHRIYSNIILSENIVVNINDAQHQHYLKTVLRLKINDQFRIFNGEDGEYLAQILRLSKNSLEVKILHCLRKPIKEPELTLGLCLIKIDRMLEAINMAVQLGVTEVVPLFSTRSQLRSINHQRFLKCIIEATEQSERISVPSLRPLISLSDYIAQASEMIIYANEKENSANTVKFIKHWFDRISVIIGPEGGFIEAELKMLIAVPGSISISLGNNVLRTETAVATAIAQVQLMREKLCHLENY</sequence>
<evidence type="ECO:0000259" key="13">
    <source>
        <dbReference type="Pfam" id="PF04452"/>
    </source>
</evidence>
<dbReference type="Pfam" id="PF20260">
    <property type="entry name" value="PUA_4"/>
    <property type="match status" value="1"/>
</dbReference>
<evidence type="ECO:0000256" key="11">
    <source>
        <dbReference type="ARBA" id="ARBA00047944"/>
    </source>
</evidence>
<feature type="domain" description="Ribosomal RNA small subunit methyltransferase E methyltransferase" evidence="13">
    <location>
        <begin position="80"/>
        <end position="235"/>
    </location>
</feature>
<dbReference type="GO" id="GO:0008168">
    <property type="term" value="F:methyltransferase activity"/>
    <property type="evidence" value="ECO:0007669"/>
    <property type="project" value="UniProtKB-KW"/>
</dbReference>
<evidence type="ECO:0000313" key="16">
    <source>
        <dbReference type="Proteomes" id="UP001326613"/>
    </source>
</evidence>
<evidence type="ECO:0000256" key="8">
    <source>
        <dbReference type="ARBA" id="ARBA00022679"/>
    </source>
</evidence>
<dbReference type="SUPFAM" id="SSF75217">
    <property type="entry name" value="alpha/beta knot"/>
    <property type="match status" value="1"/>
</dbReference>
<organism evidence="15 16">
    <name type="scientific">Candidatus Trichorickettsia mobilis</name>
    <dbReference type="NCBI Taxonomy" id="1346319"/>
    <lineage>
        <taxon>Bacteria</taxon>
        <taxon>Pseudomonadati</taxon>
        <taxon>Pseudomonadota</taxon>
        <taxon>Alphaproteobacteria</taxon>
        <taxon>Rickettsiales</taxon>
        <taxon>Rickettsiaceae</taxon>
        <taxon>Rickettsieae</taxon>
        <taxon>Candidatus Trichorickettsia</taxon>
    </lineage>
</organism>
<evidence type="ECO:0000256" key="7">
    <source>
        <dbReference type="ARBA" id="ARBA00022603"/>
    </source>
</evidence>
<feature type="domain" description="Ribosomal RNA small subunit methyltransferase E PUA-like" evidence="14">
    <location>
        <begin position="29"/>
        <end position="71"/>
    </location>
</feature>
<dbReference type="Gene3D" id="3.40.1280.10">
    <property type="match status" value="1"/>
</dbReference>
<dbReference type="Pfam" id="PF04452">
    <property type="entry name" value="Methyltrans_RNA"/>
    <property type="match status" value="1"/>
</dbReference>
<dbReference type="SUPFAM" id="SSF88697">
    <property type="entry name" value="PUA domain-like"/>
    <property type="match status" value="1"/>
</dbReference>
<dbReference type="EC" id="2.1.1.193" evidence="3 12"/>
<evidence type="ECO:0000256" key="12">
    <source>
        <dbReference type="PIRNR" id="PIRNR015601"/>
    </source>
</evidence>
<dbReference type="Proteomes" id="UP001326613">
    <property type="component" value="Chromosome"/>
</dbReference>
<dbReference type="InterPro" id="IPR006700">
    <property type="entry name" value="RsmE"/>
</dbReference>
<comment type="catalytic activity">
    <reaction evidence="11 12">
        <text>uridine(1498) in 16S rRNA + S-adenosyl-L-methionine = N(3)-methyluridine(1498) in 16S rRNA + S-adenosyl-L-homocysteine + H(+)</text>
        <dbReference type="Rhea" id="RHEA:42920"/>
        <dbReference type="Rhea" id="RHEA-COMP:10283"/>
        <dbReference type="Rhea" id="RHEA-COMP:10284"/>
        <dbReference type="ChEBI" id="CHEBI:15378"/>
        <dbReference type="ChEBI" id="CHEBI:57856"/>
        <dbReference type="ChEBI" id="CHEBI:59789"/>
        <dbReference type="ChEBI" id="CHEBI:65315"/>
        <dbReference type="ChEBI" id="CHEBI:74502"/>
        <dbReference type="EC" id="2.1.1.193"/>
    </reaction>
</comment>
<evidence type="ECO:0000256" key="6">
    <source>
        <dbReference type="ARBA" id="ARBA00022552"/>
    </source>
</evidence>
<comment type="function">
    <text evidence="10 12">Specifically methylates the N3 position of the uracil ring of uridine 1498 (m3U1498) in 16S rRNA. Acts on the fully assembled 30S ribosomal subunit.</text>
</comment>
<evidence type="ECO:0000256" key="3">
    <source>
        <dbReference type="ARBA" id="ARBA00012328"/>
    </source>
</evidence>
<dbReference type="NCBIfam" id="NF008694">
    <property type="entry name" value="PRK11713.3-2"/>
    <property type="match status" value="1"/>
</dbReference>
<keyword evidence="8 12" id="KW-0808">Transferase</keyword>
<comment type="subcellular location">
    <subcellularLocation>
        <location evidence="1 12">Cytoplasm</location>
    </subcellularLocation>
</comment>
<dbReference type="InterPro" id="IPR046887">
    <property type="entry name" value="RsmE_PUA-like"/>
</dbReference>
<keyword evidence="6 12" id="KW-0698">rRNA processing</keyword>
<dbReference type="PANTHER" id="PTHR30027">
    <property type="entry name" value="RIBOSOMAL RNA SMALL SUBUNIT METHYLTRANSFERASE E"/>
    <property type="match status" value="1"/>
</dbReference>
<evidence type="ECO:0000259" key="14">
    <source>
        <dbReference type="Pfam" id="PF20260"/>
    </source>
</evidence>
<reference evidence="15 16" key="1">
    <citation type="submission" date="2022-10" db="EMBL/GenBank/DDBJ databases">
        <title>Host association and intracellularity evolved multiple times independently in the Rickettsiales.</title>
        <authorList>
            <person name="Castelli M."/>
            <person name="Nardi T."/>
            <person name="Gammuto L."/>
            <person name="Bellinzona G."/>
            <person name="Sabaneyeva E."/>
            <person name="Potekhin A."/>
            <person name="Serra V."/>
            <person name="Petroni G."/>
            <person name="Sassera D."/>
        </authorList>
    </citation>
    <scope>NUCLEOTIDE SEQUENCE [LARGE SCALE GENOMIC DNA]</scope>
    <source>
        <strain evidence="15 16">Kr 154-4</strain>
    </source>
</reference>
<evidence type="ECO:0000256" key="9">
    <source>
        <dbReference type="ARBA" id="ARBA00022691"/>
    </source>
</evidence>
<evidence type="ECO:0000256" key="1">
    <source>
        <dbReference type="ARBA" id="ARBA00004496"/>
    </source>
</evidence>
<accession>A0ABZ0URI8</accession>
<dbReference type="PANTHER" id="PTHR30027:SF3">
    <property type="entry name" value="16S RRNA (URACIL(1498)-N(3))-METHYLTRANSFERASE"/>
    <property type="match status" value="1"/>
</dbReference>
<name>A0ABZ0URI8_9RICK</name>
<dbReference type="GO" id="GO:0032259">
    <property type="term" value="P:methylation"/>
    <property type="evidence" value="ECO:0007669"/>
    <property type="project" value="UniProtKB-KW"/>
</dbReference>
<keyword evidence="9 12" id="KW-0949">S-adenosyl-L-methionine</keyword>
<dbReference type="InterPro" id="IPR029026">
    <property type="entry name" value="tRNA_m1G_MTases_N"/>
</dbReference>
<proteinExistence type="inferred from homology"/>
<protein>
    <recommendedName>
        <fullName evidence="4 12">Ribosomal RNA small subunit methyltransferase E</fullName>
        <ecNumber evidence="3 12">2.1.1.193</ecNumber>
    </recommendedName>
</protein>
<keyword evidence="16" id="KW-1185">Reference proteome</keyword>
<evidence type="ECO:0000256" key="2">
    <source>
        <dbReference type="ARBA" id="ARBA00005528"/>
    </source>
</evidence>
<dbReference type="CDD" id="cd18084">
    <property type="entry name" value="RsmE-like"/>
    <property type="match status" value="1"/>
</dbReference>
<gene>
    <name evidence="15" type="ORF">Trichorick_00098</name>
</gene>
<keyword evidence="7 12" id="KW-0489">Methyltransferase</keyword>